<protein>
    <submittedName>
        <fullName evidence="1">Uncharacterized protein</fullName>
    </submittedName>
</protein>
<proteinExistence type="predicted"/>
<keyword evidence="1" id="KW-0614">Plasmid</keyword>
<evidence type="ECO:0000313" key="1">
    <source>
        <dbReference type="EMBL" id="AKN41074.1"/>
    </source>
</evidence>
<dbReference type="RefSeq" id="WP_001404446.1">
    <property type="nucleotide sequence ID" value="NZ_BGGK01000221.1"/>
</dbReference>
<organism evidence="1">
    <name type="scientific">Escherichia coli</name>
    <dbReference type="NCBI Taxonomy" id="562"/>
    <lineage>
        <taxon>Bacteria</taxon>
        <taxon>Pseudomonadati</taxon>
        <taxon>Pseudomonadota</taxon>
        <taxon>Gammaproteobacteria</taxon>
        <taxon>Enterobacterales</taxon>
        <taxon>Enterobacteriaceae</taxon>
        <taxon>Escherichia</taxon>
    </lineage>
</organism>
<dbReference type="PATRIC" id="fig|562.10475.peg.4621"/>
<name>A0A141BRF0_ECOLX</name>
<dbReference type="AlphaFoldDB" id="A0A141BRF0"/>
<dbReference type="EMBL" id="KP792123">
    <property type="protein sequence ID" value="AKN41074.1"/>
    <property type="molecule type" value="Genomic_DNA"/>
</dbReference>
<geneLocation type="plasmid" evidence="1">
    <name>ESBL242</name>
</geneLocation>
<sequence length="264" mass="30302">MGQPVDITGKRFGKLVALKYSGISNKQGRLWDCICDCGNTCLVSYGKLNHGATISCGCVYNAHRRSVKPHGMSKTPIYRIWLGMRERCEKPTHHAYKWYGGRGIKVCERWQIFENFYADMGERPEGMSLDRKDVNGDYEPENCRWATFEEQANNTRSNLILEHKGEKLTLSQWAKRAGIQTSTLHYRIKKGWPLDRALNASVDTYANRDSKRLIECRGRTQRITEWAREVGLTATIISQRILRGWDVEAAIFTPSKRPVKGDKK</sequence>
<accession>A0A141BRF0</accession>
<reference evidence="1" key="1">
    <citation type="submission" date="2015-02" db="EMBL/GenBank/DDBJ databases">
        <title>Factors That Affect the Transfer of a beta-lactam Resistance Conferring Plasmid.</title>
        <authorList>
            <person name="Nandel N."/>
        </authorList>
    </citation>
    <scope>NUCLEOTIDE SEQUENCE</scope>
    <source>
        <strain evidence="1">MG1655 YFP</strain>
        <plasmid evidence="1">ESBL242</plasmid>
    </source>
</reference>